<dbReference type="EMBL" id="KI965707">
    <property type="protein sequence ID" value="EUD62711.1"/>
    <property type="molecule type" value="Genomic_DNA"/>
</dbReference>
<evidence type="ECO:0000313" key="2">
    <source>
        <dbReference type="EMBL" id="EUD62711.1"/>
    </source>
</evidence>
<feature type="compositionally biased region" description="Basic and acidic residues" evidence="1">
    <location>
        <begin position="177"/>
        <end position="199"/>
    </location>
</feature>
<dbReference type="OrthoDB" id="387566at2759"/>
<dbReference type="Proteomes" id="UP000030640">
    <property type="component" value="Unassembled WGS sequence"/>
</dbReference>
<feature type="region of interest" description="Disordered" evidence="1">
    <location>
        <begin position="131"/>
        <end position="199"/>
    </location>
</feature>
<organism evidence="2 3">
    <name type="scientific">Plasmodium inui San Antonio 1</name>
    <dbReference type="NCBI Taxonomy" id="1237626"/>
    <lineage>
        <taxon>Eukaryota</taxon>
        <taxon>Sar</taxon>
        <taxon>Alveolata</taxon>
        <taxon>Apicomplexa</taxon>
        <taxon>Aconoidasida</taxon>
        <taxon>Haemosporida</taxon>
        <taxon>Plasmodiidae</taxon>
        <taxon>Plasmodium</taxon>
        <taxon>Plasmodium (Plasmodium)</taxon>
    </lineage>
</organism>
<dbReference type="VEuPathDB" id="PlasmoDB:C922_05855"/>
<evidence type="ECO:0000256" key="1">
    <source>
        <dbReference type="SAM" id="MobiDB-lite"/>
    </source>
</evidence>
<feature type="compositionally biased region" description="Basic and acidic residues" evidence="1">
    <location>
        <begin position="151"/>
        <end position="170"/>
    </location>
</feature>
<dbReference type="RefSeq" id="XP_008819648.1">
    <property type="nucleotide sequence ID" value="XM_008821426.1"/>
</dbReference>
<evidence type="ECO:0008006" key="4">
    <source>
        <dbReference type="Google" id="ProtNLM"/>
    </source>
</evidence>
<keyword evidence="3" id="KW-1185">Reference proteome</keyword>
<evidence type="ECO:0000313" key="3">
    <source>
        <dbReference type="Proteomes" id="UP000030640"/>
    </source>
</evidence>
<protein>
    <recommendedName>
        <fullName evidence="4">Pv-fam-d protein</fullName>
    </recommendedName>
</protein>
<proteinExistence type="predicted"/>
<dbReference type="GeneID" id="20041129"/>
<dbReference type="AlphaFoldDB" id="W7A3V0"/>
<feature type="non-terminal residue" evidence="2">
    <location>
        <position position="199"/>
    </location>
</feature>
<sequence length="199" mass="24073">YNFGKSSKNKNVKTVLNVRNSRLLRGYEQTENNDEYENLKQKLMDLVDEDDKVFTSHLKSCMRDDKFREQFNLLMNYDDDITSEYKPIIGDKTHKNSHPNLEYTVNFNMGKRKNSSLNKYDSQDFTSDYDSKKVKEYGNPNQNRRKRKNPYKKEGGHDYNYDDDDYHKDYDEEYDKDYDKNYGKDYKKESKKDYVDDYD</sequence>
<name>W7A3V0_9APIC</name>
<feature type="non-terminal residue" evidence="2">
    <location>
        <position position="1"/>
    </location>
</feature>
<gene>
    <name evidence="2" type="ORF">C922_05855</name>
</gene>
<accession>W7A3V0</accession>
<reference evidence="2 3" key="1">
    <citation type="submission" date="2013-02" db="EMBL/GenBank/DDBJ databases">
        <title>The Genome Sequence of Plasmodium inui San Antonio 1.</title>
        <authorList>
            <consortium name="The Broad Institute Genome Sequencing Platform"/>
            <consortium name="The Broad Institute Genome Sequencing Center for Infectious Disease"/>
            <person name="Neafsey D."/>
            <person name="Cheeseman I."/>
            <person name="Volkman S."/>
            <person name="Adams J."/>
            <person name="Walker B."/>
            <person name="Young S.K."/>
            <person name="Zeng Q."/>
            <person name="Gargeya S."/>
            <person name="Fitzgerald M."/>
            <person name="Haas B."/>
            <person name="Abouelleil A."/>
            <person name="Alvarado L."/>
            <person name="Arachchi H.M."/>
            <person name="Berlin A.M."/>
            <person name="Chapman S.B."/>
            <person name="Dewar J."/>
            <person name="Goldberg J."/>
            <person name="Griggs A."/>
            <person name="Gujja S."/>
            <person name="Hansen M."/>
            <person name="Howarth C."/>
            <person name="Imamovic A."/>
            <person name="Larimer J."/>
            <person name="McCowan C."/>
            <person name="Murphy C."/>
            <person name="Neiman D."/>
            <person name="Pearson M."/>
            <person name="Priest M."/>
            <person name="Roberts A."/>
            <person name="Saif S."/>
            <person name="Shea T."/>
            <person name="Sisk P."/>
            <person name="Sykes S."/>
            <person name="Wortman J."/>
            <person name="Nusbaum C."/>
            <person name="Birren B."/>
        </authorList>
    </citation>
    <scope>NUCLEOTIDE SEQUENCE [LARGE SCALE GENOMIC DNA]</scope>
    <source>
        <strain evidence="2 3">San Antonio 1</strain>
    </source>
</reference>